<dbReference type="RefSeq" id="WP_197004012.1">
    <property type="nucleotide sequence ID" value="NZ_BONS01000022.1"/>
</dbReference>
<keyword evidence="1" id="KW-0472">Membrane</keyword>
<evidence type="ECO:0008006" key="4">
    <source>
        <dbReference type="Google" id="ProtNLM"/>
    </source>
</evidence>
<protein>
    <recommendedName>
        <fullName evidence="4">PH (Pleckstrin Homology) domain-containing protein</fullName>
    </recommendedName>
</protein>
<organism evidence="2 3">
    <name type="scientific">Longispora fulva</name>
    <dbReference type="NCBI Taxonomy" id="619741"/>
    <lineage>
        <taxon>Bacteria</taxon>
        <taxon>Bacillati</taxon>
        <taxon>Actinomycetota</taxon>
        <taxon>Actinomycetes</taxon>
        <taxon>Micromonosporales</taxon>
        <taxon>Micromonosporaceae</taxon>
        <taxon>Longispora</taxon>
    </lineage>
</organism>
<name>A0A8J7GEA3_9ACTN</name>
<keyword evidence="1" id="KW-1133">Transmembrane helix</keyword>
<evidence type="ECO:0000313" key="3">
    <source>
        <dbReference type="Proteomes" id="UP000622552"/>
    </source>
</evidence>
<keyword evidence="1" id="KW-0812">Transmembrane</keyword>
<proteinExistence type="predicted"/>
<reference evidence="2" key="1">
    <citation type="submission" date="2020-11" db="EMBL/GenBank/DDBJ databases">
        <title>Sequencing the genomes of 1000 actinobacteria strains.</title>
        <authorList>
            <person name="Klenk H.-P."/>
        </authorList>
    </citation>
    <scope>NUCLEOTIDE SEQUENCE</scope>
    <source>
        <strain evidence="2">DSM 45356</strain>
    </source>
</reference>
<gene>
    <name evidence="2" type="ORF">IW245_003303</name>
</gene>
<accession>A0A8J7GEA3</accession>
<feature type="transmembrane region" description="Helical" evidence="1">
    <location>
        <begin position="12"/>
        <end position="32"/>
    </location>
</feature>
<dbReference type="Proteomes" id="UP000622552">
    <property type="component" value="Unassembled WGS sequence"/>
</dbReference>
<keyword evidence="3" id="KW-1185">Reference proteome</keyword>
<dbReference type="EMBL" id="JADOUF010000001">
    <property type="protein sequence ID" value="MBG6137109.1"/>
    <property type="molecule type" value="Genomic_DNA"/>
</dbReference>
<dbReference type="PROSITE" id="PS51257">
    <property type="entry name" value="PROKAR_LIPOPROTEIN"/>
    <property type="match status" value="1"/>
</dbReference>
<evidence type="ECO:0000313" key="2">
    <source>
        <dbReference type="EMBL" id="MBG6137109.1"/>
    </source>
</evidence>
<evidence type="ECO:0000256" key="1">
    <source>
        <dbReference type="SAM" id="Phobius"/>
    </source>
</evidence>
<feature type="transmembrane region" description="Helical" evidence="1">
    <location>
        <begin position="44"/>
        <end position="62"/>
    </location>
</feature>
<dbReference type="AlphaFoldDB" id="A0A8J7GEA3"/>
<comment type="caution">
    <text evidence="2">The sequence shown here is derived from an EMBL/GenBank/DDBJ whole genome shotgun (WGS) entry which is preliminary data.</text>
</comment>
<sequence length="165" mass="17914">MTRWRRPHPPDPGTVAATTAAGVFGCCAVLLTWSVVTGQGPSDWASATVPIVMTGSVAVLVWRAQRLGVFYGDRGLKVCHLWRTRVLPWPAVASVVSRRGETVGVGEGPAIWVVPCTGEEIETPLYRRRGSWFGQRSTTGKHLSPEAYDRAVRVLRQAIAAHRAG</sequence>